<proteinExistence type="predicted"/>
<evidence type="ECO:0000313" key="1">
    <source>
        <dbReference type="EMBL" id="EKD66571.1"/>
    </source>
</evidence>
<sequence>MSARSFFRWRPVSVSNLLIARLTRLRPSRPTEAWLRLSSAISLANLRVFVRLFSPRSSMMPLMCVFMMRIRSFSRETVMTLWKMHLSGYLTPSMCFLISLLNLKEPMICDIPAHSLPAILPTSGNNLASMMANSVSIRLQVVSIIPCLQRSVNMLLKQVSRPIRKYPTRHFFWK</sequence>
<protein>
    <submittedName>
        <fullName evidence="1">Uncharacterized protein</fullName>
    </submittedName>
</protein>
<reference evidence="1" key="1">
    <citation type="journal article" date="2012" name="Science">
        <title>Fermentation, hydrogen, and sulfur metabolism in multiple uncultivated bacterial phyla.</title>
        <authorList>
            <person name="Wrighton K.C."/>
            <person name="Thomas B.C."/>
            <person name="Sharon I."/>
            <person name="Miller C.S."/>
            <person name="Castelle C.J."/>
            <person name="VerBerkmoes N.C."/>
            <person name="Wilkins M.J."/>
            <person name="Hettich R.L."/>
            <person name="Lipton M.S."/>
            <person name="Williams K.H."/>
            <person name="Long P.E."/>
            <person name="Banfield J.F."/>
        </authorList>
    </citation>
    <scope>NUCLEOTIDE SEQUENCE [LARGE SCALE GENOMIC DNA]</scope>
</reference>
<dbReference type="EMBL" id="AMFJ01021616">
    <property type="protein sequence ID" value="EKD66571.1"/>
    <property type="molecule type" value="Genomic_DNA"/>
</dbReference>
<accession>K2AXS7</accession>
<name>K2AXS7_9BACT</name>
<comment type="caution">
    <text evidence="1">The sequence shown here is derived from an EMBL/GenBank/DDBJ whole genome shotgun (WGS) entry which is preliminary data.</text>
</comment>
<organism evidence="1">
    <name type="scientific">uncultured bacterium</name>
    <name type="common">gcode 4</name>
    <dbReference type="NCBI Taxonomy" id="1234023"/>
    <lineage>
        <taxon>Bacteria</taxon>
        <taxon>environmental samples</taxon>
    </lineage>
</organism>
<dbReference type="AlphaFoldDB" id="K2AXS7"/>
<gene>
    <name evidence="1" type="ORF">ACD_49C00030G0009</name>
</gene>